<name>D3B6K5_HETP5</name>
<dbReference type="InParanoid" id="D3B6K5"/>
<dbReference type="RefSeq" id="XP_020435092.1">
    <property type="nucleotide sequence ID" value="XM_020574678.1"/>
</dbReference>
<comment type="caution">
    <text evidence="1">The sequence shown here is derived from an EMBL/GenBank/DDBJ whole genome shotgun (WGS) entry which is preliminary data.</text>
</comment>
<accession>D3B6K5</accession>
<reference evidence="1 2" key="1">
    <citation type="journal article" date="2011" name="Genome Res.">
        <title>Phylogeny-wide analysis of social amoeba genomes highlights ancient origins for complex intercellular communication.</title>
        <authorList>
            <person name="Heidel A.J."/>
            <person name="Lawal H.M."/>
            <person name="Felder M."/>
            <person name="Schilde C."/>
            <person name="Helps N.R."/>
            <person name="Tunggal B."/>
            <person name="Rivero F."/>
            <person name="John U."/>
            <person name="Schleicher M."/>
            <person name="Eichinger L."/>
            <person name="Platzer M."/>
            <person name="Noegel A.A."/>
            <person name="Schaap P."/>
            <person name="Gloeckner G."/>
        </authorList>
    </citation>
    <scope>NUCLEOTIDE SEQUENCE [LARGE SCALE GENOMIC DNA]</scope>
    <source>
        <strain evidence="2">ATCC 26659 / Pp 5 / PN500</strain>
    </source>
</reference>
<protein>
    <submittedName>
        <fullName evidence="1">Uncharacterized protein</fullName>
    </submittedName>
</protein>
<organism evidence="1 2">
    <name type="scientific">Heterostelium pallidum (strain ATCC 26659 / Pp 5 / PN500)</name>
    <name type="common">Cellular slime mold</name>
    <name type="synonym">Polysphondylium pallidum</name>
    <dbReference type="NCBI Taxonomy" id="670386"/>
    <lineage>
        <taxon>Eukaryota</taxon>
        <taxon>Amoebozoa</taxon>
        <taxon>Evosea</taxon>
        <taxon>Eumycetozoa</taxon>
        <taxon>Dictyostelia</taxon>
        <taxon>Acytosteliales</taxon>
        <taxon>Acytosteliaceae</taxon>
        <taxon>Heterostelium</taxon>
    </lineage>
</organism>
<dbReference type="EMBL" id="ADBJ01000017">
    <property type="protein sequence ID" value="EFA82975.1"/>
    <property type="molecule type" value="Genomic_DNA"/>
</dbReference>
<evidence type="ECO:0000313" key="1">
    <source>
        <dbReference type="EMBL" id="EFA82975.1"/>
    </source>
</evidence>
<dbReference type="GeneID" id="31359240"/>
<sequence length="185" mass="20545">MSTLLQGTKETNIVIDYDGNSSGNDFVANLLNQSSNSSAAAGQGVSTSSFTSSVTTATNSFVAAQNLNREEKVYNLMKICEPHIDRLYECEMSNGINSDLCNQFQMNLHNCMTGNLCPSEQELKDANCDQLHLRFGGIDQLNRCLQLNKRLNNCLDNSLNTIWSTPLSIQQQQQQQQQQATINNK</sequence>
<dbReference type="Proteomes" id="UP000001396">
    <property type="component" value="Unassembled WGS sequence"/>
</dbReference>
<evidence type="ECO:0000313" key="2">
    <source>
        <dbReference type="Proteomes" id="UP000001396"/>
    </source>
</evidence>
<keyword evidence="2" id="KW-1185">Reference proteome</keyword>
<gene>
    <name evidence="1" type="ORF">PPL_03753</name>
</gene>
<proteinExistence type="predicted"/>
<dbReference type="AlphaFoldDB" id="D3B6K5"/>